<dbReference type="EnsemblMetazoa" id="GPPI037840-RA">
    <property type="protein sequence ID" value="GPPI037840-PA"/>
    <property type="gene ID" value="GPPI037840"/>
</dbReference>
<dbReference type="Proteomes" id="UP000092460">
    <property type="component" value="Unassembled WGS sequence"/>
</dbReference>
<keyword evidence="1" id="KW-1133">Transmembrane helix</keyword>
<evidence type="ECO:0000256" key="1">
    <source>
        <dbReference type="SAM" id="Phobius"/>
    </source>
</evidence>
<feature type="transmembrane region" description="Helical" evidence="1">
    <location>
        <begin position="15"/>
        <end position="41"/>
    </location>
</feature>
<reference evidence="2" key="2">
    <citation type="submission" date="2020-05" db="UniProtKB">
        <authorList>
            <consortium name="EnsemblMetazoa"/>
        </authorList>
    </citation>
    <scope>IDENTIFICATION</scope>
    <source>
        <strain evidence="2">IAEA</strain>
    </source>
</reference>
<dbReference type="EMBL" id="JXJN01018858">
    <property type="status" value="NOT_ANNOTATED_CDS"/>
    <property type="molecule type" value="Genomic_DNA"/>
</dbReference>
<keyword evidence="1" id="KW-0472">Membrane</keyword>
<keyword evidence="3" id="KW-1185">Reference proteome</keyword>
<sequence length="92" mass="10321">MINDNDNNVDNDDDITVVANLVVFVVLVSVDFILMIILIGLSNKIHKILLQSSFGKRSKHSASRNIAYTRDVDINAYQKHEMGMVLQQGYVA</sequence>
<evidence type="ECO:0000313" key="3">
    <source>
        <dbReference type="Proteomes" id="UP000092460"/>
    </source>
</evidence>
<reference evidence="3" key="1">
    <citation type="submission" date="2015-01" db="EMBL/GenBank/DDBJ databases">
        <authorList>
            <person name="Aksoy S."/>
            <person name="Warren W."/>
            <person name="Wilson R.K."/>
        </authorList>
    </citation>
    <scope>NUCLEOTIDE SEQUENCE [LARGE SCALE GENOMIC DNA]</scope>
    <source>
        <strain evidence="3">IAEA</strain>
    </source>
</reference>
<evidence type="ECO:0000313" key="2">
    <source>
        <dbReference type="EnsemblMetazoa" id="GPPI037840-PA"/>
    </source>
</evidence>
<dbReference type="VEuPathDB" id="VectorBase:GPPI037840"/>
<protein>
    <submittedName>
        <fullName evidence="2">Uncharacterized protein</fullName>
    </submittedName>
</protein>
<organism evidence="2 3">
    <name type="scientific">Glossina palpalis gambiensis</name>
    <dbReference type="NCBI Taxonomy" id="67801"/>
    <lineage>
        <taxon>Eukaryota</taxon>
        <taxon>Metazoa</taxon>
        <taxon>Ecdysozoa</taxon>
        <taxon>Arthropoda</taxon>
        <taxon>Hexapoda</taxon>
        <taxon>Insecta</taxon>
        <taxon>Pterygota</taxon>
        <taxon>Neoptera</taxon>
        <taxon>Endopterygota</taxon>
        <taxon>Diptera</taxon>
        <taxon>Brachycera</taxon>
        <taxon>Muscomorpha</taxon>
        <taxon>Hippoboscoidea</taxon>
        <taxon>Glossinidae</taxon>
        <taxon>Glossina</taxon>
    </lineage>
</organism>
<dbReference type="AlphaFoldDB" id="A0A1B0BQZ4"/>
<name>A0A1B0BQZ4_9MUSC</name>
<proteinExistence type="predicted"/>
<accession>A0A1B0BQZ4</accession>
<keyword evidence="1" id="KW-0812">Transmembrane</keyword>